<feature type="transmembrane region" description="Helical" evidence="1">
    <location>
        <begin position="84"/>
        <end position="103"/>
    </location>
</feature>
<reference evidence="3 4" key="1">
    <citation type="submission" date="2024-08" db="EMBL/GenBank/DDBJ databases">
        <authorList>
            <person name="Lu H."/>
        </authorList>
    </citation>
    <scope>NUCLEOTIDE SEQUENCE [LARGE SCALE GENOMIC DNA]</scope>
    <source>
        <strain evidence="3 4">BYS87W</strain>
    </source>
</reference>
<dbReference type="InterPro" id="IPR018677">
    <property type="entry name" value="DUF2157"/>
</dbReference>
<feature type="transmembrane region" description="Helical" evidence="1">
    <location>
        <begin position="189"/>
        <end position="210"/>
    </location>
</feature>
<feature type="transmembrane region" description="Helical" evidence="1">
    <location>
        <begin position="159"/>
        <end position="177"/>
    </location>
</feature>
<dbReference type="EMBL" id="JBIGIB010000004">
    <property type="protein sequence ID" value="MFG6467832.1"/>
    <property type="molecule type" value="Genomic_DNA"/>
</dbReference>
<feature type="transmembrane region" description="Helical" evidence="1">
    <location>
        <begin position="247"/>
        <end position="264"/>
    </location>
</feature>
<evidence type="ECO:0000256" key="1">
    <source>
        <dbReference type="SAM" id="Phobius"/>
    </source>
</evidence>
<feature type="domain" description="DUF2157" evidence="2">
    <location>
        <begin position="16"/>
        <end position="159"/>
    </location>
</feature>
<accession>A0ABW7H0S4</accession>
<sequence length="339" mass="35151">MNWPSVVAERAAALNLSEAQRQALLALAAPEGTHGNAADGTGWAPQVLTPARLPALAMGLAVALVGLGLILAVAANWAAWPRSVQFAVLQGAVAAGVVGLVALPRWRMPWGLWCLLSTGGLLAFFGQTYQTGADPWQLFALWAALCVPLALGVRADTVWCVWTLVALTGVALWMTAQGRHSGWSDADDLSVHLTGWGLSLALVLGLNSAAGRRLGAGAWARRLAACGAVSLVTGTATVALFNAHPVAEVTLGLAALSAVAWGAARRATFEVFVLSAAALGLNVLLVGAWIRMLFSGSSHGDFIGSMLMTGLFAAGLLAASVSWVMRCQRAFDAHMEAAR</sequence>
<evidence type="ECO:0000313" key="4">
    <source>
        <dbReference type="Proteomes" id="UP001606303"/>
    </source>
</evidence>
<feature type="transmembrane region" description="Helical" evidence="1">
    <location>
        <begin position="271"/>
        <end position="290"/>
    </location>
</feature>
<evidence type="ECO:0000259" key="2">
    <source>
        <dbReference type="Pfam" id="PF09925"/>
    </source>
</evidence>
<dbReference type="RefSeq" id="WP_394385706.1">
    <property type="nucleotide sequence ID" value="NZ_JBIGIB010000004.1"/>
</dbReference>
<comment type="caution">
    <text evidence="3">The sequence shown here is derived from an EMBL/GenBank/DDBJ whole genome shotgun (WGS) entry which is preliminary data.</text>
</comment>
<name>A0ABW7H0S4_9BURK</name>
<feature type="transmembrane region" description="Helical" evidence="1">
    <location>
        <begin position="135"/>
        <end position="152"/>
    </location>
</feature>
<dbReference type="Pfam" id="PF09925">
    <property type="entry name" value="DUF2157"/>
    <property type="match status" value="1"/>
</dbReference>
<evidence type="ECO:0000313" key="3">
    <source>
        <dbReference type="EMBL" id="MFG6467832.1"/>
    </source>
</evidence>
<gene>
    <name evidence="3" type="ORF">ACG01O_14495</name>
</gene>
<protein>
    <submittedName>
        <fullName evidence="3">DUF2157 domain-containing protein</fullName>
    </submittedName>
</protein>
<dbReference type="Proteomes" id="UP001606303">
    <property type="component" value="Unassembled WGS sequence"/>
</dbReference>
<feature type="transmembrane region" description="Helical" evidence="1">
    <location>
        <begin position="302"/>
        <end position="325"/>
    </location>
</feature>
<keyword evidence="1" id="KW-0812">Transmembrane</keyword>
<keyword evidence="4" id="KW-1185">Reference proteome</keyword>
<feature type="transmembrane region" description="Helical" evidence="1">
    <location>
        <begin position="222"/>
        <end position="241"/>
    </location>
</feature>
<organism evidence="3 4">
    <name type="scientific">Pelomonas baiyunensis</name>
    <dbReference type="NCBI Taxonomy" id="3299026"/>
    <lineage>
        <taxon>Bacteria</taxon>
        <taxon>Pseudomonadati</taxon>
        <taxon>Pseudomonadota</taxon>
        <taxon>Betaproteobacteria</taxon>
        <taxon>Burkholderiales</taxon>
        <taxon>Sphaerotilaceae</taxon>
        <taxon>Roseateles</taxon>
    </lineage>
</organism>
<keyword evidence="1" id="KW-1133">Transmembrane helix</keyword>
<feature type="transmembrane region" description="Helical" evidence="1">
    <location>
        <begin position="110"/>
        <end position="129"/>
    </location>
</feature>
<proteinExistence type="predicted"/>
<keyword evidence="1" id="KW-0472">Membrane</keyword>
<feature type="transmembrane region" description="Helical" evidence="1">
    <location>
        <begin position="55"/>
        <end position="78"/>
    </location>
</feature>